<proteinExistence type="predicted"/>
<dbReference type="EMBL" id="JACVVK020000109">
    <property type="protein sequence ID" value="KAK7491869.1"/>
    <property type="molecule type" value="Genomic_DNA"/>
</dbReference>
<name>A0ABD0KXI0_9CAEN</name>
<evidence type="ECO:0000256" key="1">
    <source>
        <dbReference type="SAM" id="MobiDB-lite"/>
    </source>
</evidence>
<comment type="caution">
    <text evidence="2">The sequence shown here is derived from an EMBL/GenBank/DDBJ whole genome shotgun (WGS) entry which is preliminary data.</text>
</comment>
<feature type="compositionally biased region" description="Polar residues" evidence="1">
    <location>
        <begin position="133"/>
        <end position="144"/>
    </location>
</feature>
<evidence type="ECO:0000313" key="2">
    <source>
        <dbReference type="EMBL" id="KAK7491869.1"/>
    </source>
</evidence>
<gene>
    <name evidence="2" type="ORF">BaRGS_00016888</name>
</gene>
<dbReference type="Proteomes" id="UP001519460">
    <property type="component" value="Unassembled WGS sequence"/>
</dbReference>
<feature type="region of interest" description="Disordered" evidence="1">
    <location>
        <begin position="57"/>
        <end position="88"/>
    </location>
</feature>
<sequence>MIRRRAFAYRTLPRYGKASMPCTDEKLRCWLLTVFYRRKEIGVFGRLATVAETSIVDSRQKEENPPPLKLPVSVSPTASTSHKVEGNHPRACTREKWWHYTVTQTRQLRPLSGLKKPQANNGFGPVPECDKASAQQSGSRSSHE</sequence>
<feature type="region of interest" description="Disordered" evidence="1">
    <location>
        <begin position="109"/>
        <end position="144"/>
    </location>
</feature>
<accession>A0ABD0KXI0</accession>
<keyword evidence="3" id="KW-1185">Reference proteome</keyword>
<evidence type="ECO:0000313" key="3">
    <source>
        <dbReference type="Proteomes" id="UP001519460"/>
    </source>
</evidence>
<protein>
    <submittedName>
        <fullName evidence="2">Uncharacterized protein</fullName>
    </submittedName>
</protein>
<dbReference type="AlphaFoldDB" id="A0ABD0KXI0"/>
<organism evidence="2 3">
    <name type="scientific">Batillaria attramentaria</name>
    <dbReference type="NCBI Taxonomy" id="370345"/>
    <lineage>
        <taxon>Eukaryota</taxon>
        <taxon>Metazoa</taxon>
        <taxon>Spiralia</taxon>
        <taxon>Lophotrochozoa</taxon>
        <taxon>Mollusca</taxon>
        <taxon>Gastropoda</taxon>
        <taxon>Caenogastropoda</taxon>
        <taxon>Sorbeoconcha</taxon>
        <taxon>Cerithioidea</taxon>
        <taxon>Batillariidae</taxon>
        <taxon>Batillaria</taxon>
    </lineage>
</organism>
<reference evidence="2 3" key="1">
    <citation type="journal article" date="2023" name="Sci. Data">
        <title>Genome assembly of the Korean intertidal mud-creeper Batillaria attramentaria.</title>
        <authorList>
            <person name="Patra A.K."/>
            <person name="Ho P.T."/>
            <person name="Jun S."/>
            <person name="Lee S.J."/>
            <person name="Kim Y."/>
            <person name="Won Y.J."/>
        </authorList>
    </citation>
    <scope>NUCLEOTIDE SEQUENCE [LARGE SCALE GENOMIC DNA]</scope>
    <source>
        <strain evidence="2">Wonlab-2016</strain>
    </source>
</reference>